<dbReference type="PANTHER" id="PTHR16305">
    <property type="entry name" value="TESTICULAR SOLUBLE ADENYLYL CYCLASE"/>
    <property type="match status" value="1"/>
</dbReference>
<dbReference type="Pfam" id="PF00211">
    <property type="entry name" value="Guanylate_cyc"/>
    <property type="match status" value="1"/>
</dbReference>
<sequence length="1190" mass="132270">MSVIQAEMRHITCIFLGLPSLSSYKECRLSHLQCVQTAMLSVQQPLRQYEGALAQFRMDEKGYLMICAFGLPGNLHEDDPKRAVQTALAIRENLKEQGQDSAMGVTTGKLLCTLVGGKKRCEYTVFGDTINLSARLMMKAKNEILADMETYKATSNLFNYLALPPMTLKGKKRATYVYCVLSATPQANIANHIPPSEDPEHAPEDLLIGREVEYQIFINTIHTFLKQFLTLSPVRAISGRTIVETLSAASEGKAKISEEFSVVQDVVDAREREFQYSSRLPDLEPENHQPNVEPCAMILLIGHAGIGKSKLLQSVISRLKKEQSPVQILLSASDPEHNNVLVFGPWARLVCDLLCFDPRSSPEERGAIVAKHLHASSMQHAHLLKDILKIKIKKPSETTSQIPSANKGKMLKRWQSDPTQSSGNSSISKKGGRGQRMSFMSHLAAQGAQFLSTLTPRKSFGLTRKSFEAKRTSNVGSGSPILSETKLAEALSSGEQTVTDLRADVGGNSRRNLIEPQKQSRDIKQLDDKKRASADVRVQRIGQLILELLLSLVLRPCIIFIEDAQLLDKPSWGVLKGVKDVQGGGILVVAACRPFGCHAPREYTALLQSDTTVVIHLRQLSETATEELVQQKIGNLQQAPLKIPKEIFDVIFNRTHGHPLFAEQMASALVEIYMKSSEAQEGENRPSNITLNLHQFSFSHSMEALIASRVDLLEPKQALTLKVASVIGLNFSVDLLLSILNKQMQREDAWSLSKERLLVALQSLDKLNFLTHWPTDPEGFYSFSNSVIKDVIYEMLPFKQRRHIHAHIARELLSQGTSGMQCVSIAHHYTMACKDVEEMEIDLATIAIDHWETAASSALFNFGQYRSAIQYYKNALSLGTIVQEHINLMRLATWHQHLARAYVALGDIDNSWQHNLLALEIIGEHLPANFSVQWYSTFPCVDCVSFFKLTFGVFKLCKRGDICAGFGVGKAFRCGALSQLATLAILREDLQAAKYLSHQCLSVALSAGKELPLEVARAHSVLALVAGNTHVAKCHLRVCLEMLTEQAELLQVKLSQAGDIHHNLSCVYLFHGKWYLATSHAVEAMRAYKVCQGQKEFDLCQCLKAVSQLYQGELEECHKKGSTLLASCKDDPQLQVWALFLVVVSLNGMERYKEAAEALAQLQMSDCPIRTLALQVGIELSLVEFRRGSG</sequence>
<evidence type="ECO:0000256" key="1">
    <source>
        <dbReference type="ARBA" id="ARBA00022741"/>
    </source>
</evidence>
<dbReference type="InterPro" id="IPR029787">
    <property type="entry name" value="Nucleotide_cyclase"/>
</dbReference>
<name>A0ABP0TDT3_9BRYO</name>
<dbReference type="InterPro" id="IPR027417">
    <property type="entry name" value="P-loop_NTPase"/>
</dbReference>
<dbReference type="SUPFAM" id="SSF52540">
    <property type="entry name" value="P-loop containing nucleoside triphosphate hydrolases"/>
    <property type="match status" value="1"/>
</dbReference>
<dbReference type="InterPro" id="IPR003593">
    <property type="entry name" value="AAA+_ATPase"/>
</dbReference>
<reference evidence="5 6" key="1">
    <citation type="submission" date="2024-02" db="EMBL/GenBank/DDBJ databases">
        <authorList>
            <consortium name="ELIXIR-Norway"/>
            <consortium name="Elixir Norway"/>
        </authorList>
    </citation>
    <scope>NUCLEOTIDE SEQUENCE [LARGE SCALE GENOMIC DNA]</scope>
</reference>
<dbReference type="InterPro" id="IPR011990">
    <property type="entry name" value="TPR-like_helical_dom_sf"/>
</dbReference>
<dbReference type="EMBL" id="OZ019893">
    <property type="protein sequence ID" value="CAK9190732.1"/>
    <property type="molecule type" value="Genomic_DNA"/>
</dbReference>
<gene>
    <name evidence="5" type="ORF">CSSPTR1EN2_LOCUS1037</name>
</gene>
<evidence type="ECO:0000259" key="4">
    <source>
        <dbReference type="PROSITE" id="PS50125"/>
    </source>
</evidence>
<dbReference type="PANTHER" id="PTHR16305:SF28">
    <property type="entry name" value="GUANYLATE CYCLASE DOMAIN-CONTAINING PROTEIN"/>
    <property type="match status" value="1"/>
</dbReference>
<feature type="region of interest" description="Disordered" evidence="3">
    <location>
        <begin position="395"/>
        <end position="435"/>
    </location>
</feature>
<dbReference type="Gene3D" id="1.25.40.10">
    <property type="entry name" value="Tetratricopeptide repeat domain"/>
    <property type="match status" value="1"/>
</dbReference>
<evidence type="ECO:0000256" key="3">
    <source>
        <dbReference type="SAM" id="MobiDB-lite"/>
    </source>
</evidence>
<dbReference type="InterPro" id="IPR001054">
    <property type="entry name" value="A/G_cyclase"/>
</dbReference>
<dbReference type="CDD" id="cd07302">
    <property type="entry name" value="CHD"/>
    <property type="match status" value="1"/>
</dbReference>
<dbReference type="Gene3D" id="3.30.70.1230">
    <property type="entry name" value="Nucleotide cyclase"/>
    <property type="match status" value="1"/>
</dbReference>
<evidence type="ECO:0000256" key="2">
    <source>
        <dbReference type="ARBA" id="ARBA00022840"/>
    </source>
</evidence>
<keyword evidence="2" id="KW-0067">ATP-binding</keyword>
<dbReference type="SUPFAM" id="SSF48452">
    <property type="entry name" value="TPR-like"/>
    <property type="match status" value="1"/>
</dbReference>
<proteinExistence type="predicted"/>
<evidence type="ECO:0000313" key="6">
    <source>
        <dbReference type="Proteomes" id="UP001497512"/>
    </source>
</evidence>
<keyword evidence="1" id="KW-0547">Nucleotide-binding</keyword>
<dbReference type="SMART" id="SM00382">
    <property type="entry name" value="AAA"/>
    <property type="match status" value="1"/>
</dbReference>
<dbReference type="Proteomes" id="UP001497512">
    <property type="component" value="Chromosome 1"/>
</dbReference>
<protein>
    <recommendedName>
        <fullName evidence="4">Guanylate cyclase domain-containing protein</fullName>
    </recommendedName>
</protein>
<dbReference type="SUPFAM" id="SSF55073">
    <property type="entry name" value="Nucleotide cyclase"/>
    <property type="match status" value="1"/>
</dbReference>
<feature type="domain" description="Guanylate cyclase" evidence="4">
    <location>
        <begin position="2"/>
        <end position="137"/>
    </location>
</feature>
<keyword evidence="6" id="KW-1185">Reference proteome</keyword>
<evidence type="ECO:0000313" key="5">
    <source>
        <dbReference type="EMBL" id="CAK9190732.1"/>
    </source>
</evidence>
<organism evidence="5 6">
    <name type="scientific">Sphagnum troendelagicum</name>
    <dbReference type="NCBI Taxonomy" id="128251"/>
    <lineage>
        <taxon>Eukaryota</taxon>
        <taxon>Viridiplantae</taxon>
        <taxon>Streptophyta</taxon>
        <taxon>Embryophyta</taxon>
        <taxon>Bryophyta</taxon>
        <taxon>Sphagnophytina</taxon>
        <taxon>Sphagnopsida</taxon>
        <taxon>Sphagnales</taxon>
        <taxon>Sphagnaceae</taxon>
        <taxon>Sphagnum</taxon>
    </lineage>
</organism>
<dbReference type="PROSITE" id="PS50125">
    <property type="entry name" value="GUANYLATE_CYCLASE_2"/>
    <property type="match status" value="1"/>
</dbReference>
<accession>A0ABP0TDT3</accession>